<sequence>MLGMFKKKNDHDVHIAAENTNLPLSNELTLMLAQEIPMLDSVARGRVYRILEAYDGPTITRQDDLPKEIRDLLDLY</sequence>
<dbReference type="EMBL" id="CP033896">
    <property type="protein sequence ID" value="AZA14646.1"/>
    <property type="molecule type" value="Genomic_DNA"/>
</dbReference>
<dbReference type="KEGG" id="ccho:CCHOA_11375"/>
<keyword evidence="2" id="KW-1185">Reference proteome</keyword>
<dbReference type="AlphaFoldDB" id="A0A3G6J9H6"/>
<reference evidence="1 2" key="1">
    <citation type="submission" date="2018-11" db="EMBL/GenBank/DDBJ databases">
        <authorList>
            <person name="Kleinhagauer T."/>
            <person name="Glaeser S.P."/>
            <person name="Spergser J."/>
            <person name="Ruckert C."/>
            <person name="Kaempfer P."/>
            <person name="Busse H.-J."/>
        </authorList>
    </citation>
    <scope>NUCLEOTIDE SEQUENCE [LARGE SCALE GENOMIC DNA]</scope>
    <source>
        <strain evidence="1 2">200CH</strain>
    </source>
</reference>
<name>A0A3G6J9H6_9CORY</name>
<accession>A0A3G6J9H6</accession>
<protein>
    <submittedName>
        <fullName evidence="1">Uncharacterized protein</fullName>
    </submittedName>
</protein>
<evidence type="ECO:0000313" key="2">
    <source>
        <dbReference type="Proteomes" id="UP000269019"/>
    </source>
</evidence>
<evidence type="ECO:0000313" key="1">
    <source>
        <dbReference type="EMBL" id="AZA14646.1"/>
    </source>
</evidence>
<gene>
    <name evidence="1" type="ORF">CCHOA_11375</name>
</gene>
<proteinExistence type="predicted"/>
<dbReference type="Proteomes" id="UP000269019">
    <property type="component" value="Chromosome"/>
</dbReference>
<dbReference type="OrthoDB" id="4409132at2"/>
<organism evidence="1 2">
    <name type="scientific">Corynebacterium choanae</name>
    <dbReference type="NCBI Taxonomy" id="1862358"/>
    <lineage>
        <taxon>Bacteria</taxon>
        <taxon>Bacillati</taxon>
        <taxon>Actinomycetota</taxon>
        <taxon>Actinomycetes</taxon>
        <taxon>Mycobacteriales</taxon>
        <taxon>Corynebacteriaceae</taxon>
        <taxon>Corynebacterium</taxon>
    </lineage>
</organism>
<dbReference type="RefSeq" id="WP_123930272.1">
    <property type="nucleotide sequence ID" value="NZ_CP033896.1"/>
</dbReference>